<feature type="compositionally biased region" description="Polar residues" evidence="7">
    <location>
        <begin position="149"/>
        <end position="159"/>
    </location>
</feature>
<accession>L1JIT7</accession>
<keyword evidence="2" id="KW-0805">Transcription regulation</keyword>
<feature type="compositionally biased region" description="Polar residues" evidence="7">
    <location>
        <begin position="83"/>
        <end position="92"/>
    </location>
</feature>
<sequence length="178" mass="19823">MTPSPPRHPLPSLPHRTYVYPRKKHGEAQRGSDRVALTLESISKLVDMKQVDAAKTFGLSLTAFKSACRRVGIHRWPYLRKQGASTERQASLAQGRRAGSEEDSTSEEPEEVSGQEEGETEGVARRKPVCLLPIESLVNTSEARPYSPSKESSGYWSPTHSREQHDLFDEALDHVLSS</sequence>
<evidence type="ECO:0000256" key="4">
    <source>
        <dbReference type="ARBA" id="ARBA00023125"/>
    </source>
</evidence>
<protein>
    <recommendedName>
        <fullName evidence="8">RWP-RK domain-containing protein</fullName>
    </recommendedName>
</protein>
<organism evidence="9">
    <name type="scientific">Guillardia theta (strain CCMP2712)</name>
    <name type="common">Cryptophyte</name>
    <dbReference type="NCBI Taxonomy" id="905079"/>
    <lineage>
        <taxon>Eukaryota</taxon>
        <taxon>Cryptophyceae</taxon>
        <taxon>Pyrenomonadales</taxon>
        <taxon>Geminigeraceae</taxon>
        <taxon>Guillardia</taxon>
    </lineage>
</organism>
<feature type="region of interest" description="Disordered" evidence="7">
    <location>
        <begin position="141"/>
        <end position="162"/>
    </location>
</feature>
<feature type="region of interest" description="Disordered" evidence="7">
    <location>
        <begin position="79"/>
        <end position="127"/>
    </location>
</feature>
<evidence type="ECO:0000259" key="8">
    <source>
        <dbReference type="PROSITE" id="PS51519"/>
    </source>
</evidence>
<reference evidence="11" key="2">
    <citation type="submission" date="2012-11" db="EMBL/GenBank/DDBJ databases">
        <authorList>
            <person name="Kuo A."/>
            <person name="Curtis B.A."/>
            <person name="Tanifuji G."/>
            <person name="Burki F."/>
            <person name="Gruber A."/>
            <person name="Irimia M."/>
            <person name="Maruyama S."/>
            <person name="Arias M.C."/>
            <person name="Ball S.G."/>
            <person name="Gile G.H."/>
            <person name="Hirakawa Y."/>
            <person name="Hopkins J.F."/>
            <person name="Rensing S.A."/>
            <person name="Schmutz J."/>
            <person name="Symeonidi A."/>
            <person name="Elias M."/>
            <person name="Eveleigh R.J."/>
            <person name="Herman E.K."/>
            <person name="Klute M.J."/>
            <person name="Nakayama T."/>
            <person name="Obornik M."/>
            <person name="Reyes-Prieto A."/>
            <person name="Armbrust E.V."/>
            <person name="Aves S.J."/>
            <person name="Beiko R.G."/>
            <person name="Coutinho P."/>
            <person name="Dacks J.B."/>
            <person name="Durnford D.G."/>
            <person name="Fast N.M."/>
            <person name="Green B.R."/>
            <person name="Grisdale C."/>
            <person name="Hempe F."/>
            <person name="Henrissat B."/>
            <person name="Hoppner M.P."/>
            <person name="Ishida K.-I."/>
            <person name="Kim E."/>
            <person name="Koreny L."/>
            <person name="Kroth P.G."/>
            <person name="Liu Y."/>
            <person name="Malik S.-B."/>
            <person name="Maier U.G."/>
            <person name="McRose D."/>
            <person name="Mock T."/>
            <person name="Neilson J.A."/>
            <person name="Onodera N.T."/>
            <person name="Poole A.M."/>
            <person name="Pritham E.J."/>
            <person name="Richards T.A."/>
            <person name="Rocap G."/>
            <person name="Roy S.W."/>
            <person name="Sarai C."/>
            <person name="Schaack S."/>
            <person name="Shirato S."/>
            <person name="Slamovits C.H."/>
            <person name="Spencer D.F."/>
            <person name="Suzuki S."/>
            <person name="Worden A.Z."/>
            <person name="Zauner S."/>
            <person name="Barry K."/>
            <person name="Bell C."/>
            <person name="Bharti A.K."/>
            <person name="Crow J.A."/>
            <person name="Grimwood J."/>
            <person name="Kramer R."/>
            <person name="Lindquist E."/>
            <person name="Lucas S."/>
            <person name="Salamov A."/>
            <person name="McFadden G.I."/>
            <person name="Lane C.E."/>
            <person name="Keeling P.J."/>
            <person name="Gray M.W."/>
            <person name="Grigoriev I.V."/>
            <person name="Archibald J.M."/>
        </authorList>
    </citation>
    <scope>NUCLEOTIDE SEQUENCE</scope>
    <source>
        <strain evidence="11">CCMP2712</strain>
    </source>
</reference>
<dbReference type="PANTHER" id="PTHR46373">
    <property type="entry name" value="PROTEIN RKD4"/>
    <property type="match status" value="1"/>
</dbReference>
<evidence type="ECO:0000256" key="3">
    <source>
        <dbReference type="ARBA" id="ARBA00023054"/>
    </source>
</evidence>
<dbReference type="HOGENOM" id="CLU_092984_3_1_1"/>
<feature type="compositionally biased region" description="Pro residues" evidence="7">
    <location>
        <begin position="1"/>
        <end position="12"/>
    </location>
</feature>
<keyword evidence="6" id="KW-0539">Nucleus</keyword>
<evidence type="ECO:0000256" key="6">
    <source>
        <dbReference type="ARBA" id="ARBA00023242"/>
    </source>
</evidence>
<gene>
    <name evidence="9" type="ORF">GUITHDRAFT_106149</name>
</gene>
<evidence type="ECO:0000256" key="2">
    <source>
        <dbReference type="ARBA" id="ARBA00023015"/>
    </source>
</evidence>
<evidence type="ECO:0000313" key="11">
    <source>
        <dbReference type="Proteomes" id="UP000011087"/>
    </source>
</evidence>
<comment type="function">
    <text evidence="1">Putative transcription factor.</text>
</comment>
<evidence type="ECO:0000313" key="10">
    <source>
        <dbReference type="EnsemblProtists" id="EKX48069"/>
    </source>
</evidence>
<dbReference type="PANTHER" id="PTHR46373:SF2">
    <property type="entry name" value="RWP-RK DOMAIN-CONTAINING PROTEIN"/>
    <property type="match status" value="1"/>
</dbReference>
<keyword evidence="3" id="KW-0175">Coiled coil</keyword>
<name>L1JIT7_GUITC</name>
<dbReference type="RefSeq" id="XP_005835049.1">
    <property type="nucleotide sequence ID" value="XM_005834992.1"/>
</dbReference>
<dbReference type="GeneID" id="17304646"/>
<evidence type="ECO:0000256" key="7">
    <source>
        <dbReference type="SAM" id="MobiDB-lite"/>
    </source>
</evidence>
<dbReference type="EMBL" id="JH992987">
    <property type="protein sequence ID" value="EKX48069.1"/>
    <property type="molecule type" value="Genomic_DNA"/>
</dbReference>
<dbReference type="KEGG" id="gtt:GUITHDRAFT_106149"/>
<dbReference type="Pfam" id="PF02042">
    <property type="entry name" value="RWP-RK"/>
    <property type="match status" value="1"/>
</dbReference>
<proteinExistence type="predicted"/>
<dbReference type="GO" id="GO:0003700">
    <property type="term" value="F:DNA-binding transcription factor activity"/>
    <property type="evidence" value="ECO:0007669"/>
    <property type="project" value="InterPro"/>
</dbReference>
<dbReference type="PROSITE" id="PS51519">
    <property type="entry name" value="RWP_RK"/>
    <property type="match status" value="1"/>
</dbReference>
<feature type="domain" description="RWP-RK" evidence="8">
    <location>
        <begin position="23"/>
        <end position="105"/>
    </location>
</feature>
<feature type="region of interest" description="Disordered" evidence="7">
    <location>
        <begin position="1"/>
        <end position="33"/>
    </location>
</feature>
<dbReference type="GO" id="GO:0003677">
    <property type="term" value="F:DNA binding"/>
    <property type="evidence" value="ECO:0007669"/>
    <property type="project" value="UniProtKB-KW"/>
</dbReference>
<dbReference type="InterPro" id="IPR044607">
    <property type="entry name" value="RKD-like"/>
</dbReference>
<dbReference type="EnsemblProtists" id="EKX48069">
    <property type="protein sequence ID" value="EKX48069"/>
    <property type="gene ID" value="GUITHDRAFT_106149"/>
</dbReference>
<keyword evidence="5" id="KW-0804">Transcription</keyword>
<evidence type="ECO:0000256" key="1">
    <source>
        <dbReference type="ARBA" id="ARBA00004049"/>
    </source>
</evidence>
<evidence type="ECO:0000256" key="5">
    <source>
        <dbReference type="ARBA" id="ARBA00023163"/>
    </source>
</evidence>
<keyword evidence="4" id="KW-0238">DNA-binding</keyword>
<dbReference type="InterPro" id="IPR003035">
    <property type="entry name" value="RWP-RK_dom"/>
</dbReference>
<keyword evidence="11" id="KW-1185">Reference proteome</keyword>
<dbReference type="AlphaFoldDB" id="L1JIT7"/>
<dbReference type="PaxDb" id="55529-EKX48069"/>
<dbReference type="Proteomes" id="UP000011087">
    <property type="component" value="Unassembled WGS sequence"/>
</dbReference>
<evidence type="ECO:0000313" key="9">
    <source>
        <dbReference type="EMBL" id="EKX48069.1"/>
    </source>
</evidence>
<reference evidence="10" key="3">
    <citation type="submission" date="2016-03" db="UniProtKB">
        <authorList>
            <consortium name="EnsemblProtists"/>
        </authorList>
    </citation>
    <scope>IDENTIFICATION</scope>
</reference>
<feature type="compositionally biased region" description="Acidic residues" evidence="7">
    <location>
        <begin position="101"/>
        <end position="120"/>
    </location>
</feature>
<reference evidence="9 11" key="1">
    <citation type="journal article" date="2012" name="Nature">
        <title>Algal genomes reveal evolutionary mosaicism and the fate of nucleomorphs.</title>
        <authorList>
            <consortium name="DOE Joint Genome Institute"/>
            <person name="Curtis B.A."/>
            <person name="Tanifuji G."/>
            <person name="Burki F."/>
            <person name="Gruber A."/>
            <person name="Irimia M."/>
            <person name="Maruyama S."/>
            <person name="Arias M.C."/>
            <person name="Ball S.G."/>
            <person name="Gile G.H."/>
            <person name="Hirakawa Y."/>
            <person name="Hopkins J.F."/>
            <person name="Kuo A."/>
            <person name="Rensing S.A."/>
            <person name="Schmutz J."/>
            <person name="Symeonidi A."/>
            <person name="Elias M."/>
            <person name="Eveleigh R.J."/>
            <person name="Herman E.K."/>
            <person name="Klute M.J."/>
            <person name="Nakayama T."/>
            <person name="Obornik M."/>
            <person name="Reyes-Prieto A."/>
            <person name="Armbrust E.V."/>
            <person name="Aves S.J."/>
            <person name="Beiko R.G."/>
            <person name="Coutinho P."/>
            <person name="Dacks J.B."/>
            <person name="Durnford D.G."/>
            <person name="Fast N.M."/>
            <person name="Green B.R."/>
            <person name="Grisdale C.J."/>
            <person name="Hempel F."/>
            <person name="Henrissat B."/>
            <person name="Hoppner M.P."/>
            <person name="Ishida K."/>
            <person name="Kim E."/>
            <person name="Koreny L."/>
            <person name="Kroth P.G."/>
            <person name="Liu Y."/>
            <person name="Malik S.B."/>
            <person name="Maier U.G."/>
            <person name="McRose D."/>
            <person name="Mock T."/>
            <person name="Neilson J.A."/>
            <person name="Onodera N.T."/>
            <person name="Poole A.M."/>
            <person name="Pritham E.J."/>
            <person name="Richards T.A."/>
            <person name="Rocap G."/>
            <person name="Roy S.W."/>
            <person name="Sarai C."/>
            <person name="Schaack S."/>
            <person name="Shirato S."/>
            <person name="Slamovits C.H."/>
            <person name="Spencer D.F."/>
            <person name="Suzuki S."/>
            <person name="Worden A.Z."/>
            <person name="Zauner S."/>
            <person name="Barry K."/>
            <person name="Bell C."/>
            <person name="Bharti A.K."/>
            <person name="Crow J.A."/>
            <person name="Grimwood J."/>
            <person name="Kramer R."/>
            <person name="Lindquist E."/>
            <person name="Lucas S."/>
            <person name="Salamov A."/>
            <person name="McFadden G.I."/>
            <person name="Lane C.E."/>
            <person name="Keeling P.J."/>
            <person name="Gray M.W."/>
            <person name="Grigoriev I.V."/>
            <person name="Archibald J.M."/>
        </authorList>
    </citation>
    <scope>NUCLEOTIDE SEQUENCE</scope>
    <source>
        <strain evidence="9 11">CCMP2712</strain>
    </source>
</reference>